<name>A0A9R0WKG5_TRITD</name>
<dbReference type="Gramene" id="TRITD5Av1G074760.7">
    <property type="protein sequence ID" value="TRITD5Av1G074760.7"/>
    <property type="gene ID" value="TRITD5Av1G074760"/>
</dbReference>
<evidence type="ECO:0000313" key="1">
    <source>
        <dbReference type="EMBL" id="VAI14938.1"/>
    </source>
</evidence>
<dbReference type="Proteomes" id="UP000324705">
    <property type="component" value="Chromosome 5A"/>
</dbReference>
<keyword evidence="2" id="KW-1185">Reference proteome</keyword>
<gene>
    <name evidence="1" type="ORF">TRITD_5Av1G074760</name>
</gene>
<evidence type="ECO:0000313" key="2">
    <source>
        <dbReference type="Proteomes" id="UP000324705"/>
    </source>
</evidence>
<protein>
    <submittedName>
        <fullName evidence="1">Uncharacterized protein</fullName>
    </submittedName>
</protein>
<reference evidence="1 2" key="1">
    <citation type="submission" date="2017-09" db="EMBL/GenBank/DDBJ databases">
        <authorList>
            <consortium name="International Durum Wheat Genome Sequencing Consortium (IDWGSC)"/>
            <person name="Milanesi L."/>
        </authorList>
    </citation>
    <scope>NUCLEOTIDE SEQUENCE [LARGE SCALE GENOMIC DNA]</scope>
    <source>
        <strain evidence="2">cv. Svevo</strain>
    </source>
</reference>
<organism evidence="1 2">
    <name type="scientific">Triticum turgidum subsp. durum</name>
    <name type="common">Durum wheat</name>
    <name type="synonym">Triticum durum</name>
    <dbReference type="NCBI Taxonomy" id="4567"/>
    <lineage>
        <taxon>Eukaryota</taxon>
        <taxon>Viridiplantae</taxon>
        <taxon>Streptophyta</taxon>
        <taxon>Embryophyta</taxon>
        <taxon>Tracheophyta</taxon>
        <taxon>Spermatophyta</taxon>
        <taxon>Magnoliopsida</taxon>
        <taxon>Liliopsida</taxon>
        <taxon>Poales</taxon>
        <taxon>Poaceae</taxon>
        <taxon>BOP clade</taxon>
        <taxon>Pooideae</taxon>
        <taxon>Triticodae</taxon>
        <taxon>Triticeae</taxon>
        <taxon>Triticinae</taxon>
        <taxon>Triticum</taxon>
    </lineage>
</organism>
<dbReference type="EMBL" id="LT934119">
    <property type="protein sequence ID" value="VAI14938.1"/>
    <property type="molecule type" value="Genomic_DNA"/>
</dbReference>
<proteinExistence type="predicted"/>
<accession>A0A9R0WKG5</accession>
<dbReference type="AlphaFoldDB" id="A0A9R0WKG5"/>
<sequence length="148" mass="15362">MASLAAFHPNLPHAHGHPSHPNPTSGLLRLLPLCRRHRAPRRRGLGLAVSACASSAASPSAAGRGDRSEAASSLERCLAASALSAAAPAAASPRVPPAMKGGKQYGAFGAVTLEKAKLDLSQRKKKIMPEVANPVISSRLKLQKQVNL</sequence>